<gene>
    <name evidence="11" type="ORF">HMPREF9445_00642</name>
</gene>
<evidence type="ECO:0000256" key="2">
    <source>
        <dbReference type="ARBA" id="ARBA00022448"/>
    </source>
</evidence>
<dbReference type="EMBL" id="AFBM01000007">
    <property type="protein sequence ID" value="EGF53906.1"/>
    <property type="molecule type" value="Genomic_DNA"/>
</dbReference>
<dbReference type="InterPro" id="IPR027417">
    <property type="entry name" value="P-loop_NTPase"/>
</dbReference>
<keyword evidence="3" id="KW-1003">Cell membrane</keyword>
<keyword evidence="4" id="KW-0410">Iron transport</keyword>
<organism evidence="11 12">
    <name type="scientific">Bacteroides clarus YIT 12056</name>
    <dbReference type="NCBI Taxonomy" id="762984"/>
    <lineage>
        <taxon>Bacteria</taxon>
        <taxon>Pseudomonadati</taxon>
        <taxon>Bacteroidota</taxon>
        <taxon>Bacteroidia</taxon>
        <taxon>Bacteroidales</taxon>
        <taxon>Bacteroidaceae</taxon>
        <taxon>Bacteroides</taxon>
    </lineage>
</organism>
<feature type="domain" description="ABC transporter" evidence="10">
    <location>
        <begin position="29"/>
        <end position="269"/>
    </location>
</feature>
<sequence>MSNGRIKYVKRPYQVYQTVISYILKNETIHIENLSIGYPGKSDVKVVADGICAGINSGELTCLLGANGVGKSTLLRTLSAFQPKLGGEIRIQGKEIESYTDKQLSRVISVVLTEKCDIRNMSVTELIGLGRSPYTGFWGTLTKEDRHIVEYSVSLVGISHLAHRMVHTLSDGERQKVMIAKALAQETPVIYLDEPTAFLDFPSKVEMMQLLHHLSRQTDKTIFLSTHDLELALQIADKIWLMDKANGVTIGTPEDLSLNGSLSSFFARKGIVFDLETGLFRVDNEYTSQIRLSGHGQRYAMVRKALQRNGVLANRNVESDTCIETGDLKGDGTFVLHRPGEEPVRLTSIEDLLAKLHERSLCK</sequence>
<protein>
    <submittedName>
        <fullName evidence="11">ABC transporter, ATP-binding protein</fullName>
    </submittedName>
</protein>
<dbReference type="PANTHER" id="PTHR42771:SF2">
    <property type="entry name" value="IRON(3+)-HYDROXAMATE IMPORT ATP-BINDING PROTEIN FHUC"/>
    <property type="match status" value="1"/>
</dbReference>
<evidence type="ECO:0000256" key="9">
    <source>
        <dbReference type="ARBA" id="ARBA00023136"/>
    </source>
</evidence>
<dbReference type="InterPro" id="IPR051535">
    <property type="entry name" value="Siderophore_ABC-ATPase"/>
</dbReference>
<evidence type="ECO:0000256" key="3">
    <source>
        <dbReference type="ARBA" id="ARBA00022475"/>
    </source>
</evidence>
<comment type="subcellular location">
    <subcellularLocation>
        <location evidence="1">Cell membrane</location>
        <topology evidence="1">Peripheral membrane protein</topology>
    </subcellularLocation>
</comment>
<dbReference type="CDD" id="cd03214">
    <property type="entry name" value="ABC_Iron-Siderophores_B12_Hemin"/>
    <property type="match status" value="1"/>
</dbReference>
<dbReference type="InterPro" id="IPR003593">
    <property type="entry name" value="AAA+_ATPase"/>
</dbReference>
<dbReference type="GO" id="GO:0005524">
    <property type="term" value="F:ATP binding"/>
    <property type="evidence" value="ECO:0007669"/>
    <property type="project" value="UniProtKB-KW"/>
</dbReference>
<dbReference type="Pfam" id="PF00005">
    <property type="entry name" value="ABC_tran"/>
    <property type="match status" value="1"/>
</dbReference>
<evidence type="ECO:0000259" key="10">
    <source>
        <dbReference type="PROSITE" id="PS50893"/>
    </source>
</evidence>
<keyword evidence="9" id="KW-0472">Membrane</keyword>
<name>A0ABP2KUP7_9BACE</name>
<comment type="caution">
    <text evidence="11">The sequence shown here is derived from an EMBL/GenBank/DDBJ whole genome shotgun (WGS) entry which is preliminary data.</text>
</comment>
<dbReference type="InterPro" id="IPR003439">
    <property type="entry name" value="ABC_transporter-like_ATP-bd"/>
</dbReference>
<keyword evidence="7" id="KW-0408">Iron</keyword>
<proteinExistence type="predicted"/>
<dbReference type="SMART" id="SM00382">
    <property type="entry name" value="AAA"/>
    <property type="match status" value="1"/>
</dbReference>
<keyword evidence="2" id="KW-0813">Transport</keyword>
<evidence type="ECO:0000313" key="11">
    <source>
        <dbReference type="EMBL" id="EGF53906.1"/>
    </source>
</evidence>
<evidence type="ECO:0000256" key="8">
    <source>
        <dbReference type="ARBA" id="ARBA00023065"/>
    </source>
</evidence>
<accession>A0ABP2KUP7</accession>
<dbReference type="Gene3D" id="3.40.50.300">
    <property type="entry name" value="P-loop containing nucleotide triphosphate hydrolases"/>
    <property type="match status" value="1"/>
</dbReference>
<keyword evidence="6 11" id="KW-0067">ATP-binding</keyword>
<evidence type="ECO:0000256" key="6">
    <source>
        <dbReference type="ARBA" id="ARBA00022840"/>
    </source>
</evidence>
<evidence type="ECO:0000256" key="4">
    <source>
        <dbReference type="ARBA" id="ARBA00022496"/>
    </source>
</evidence>
<evidence type="ECO:0000256" key="7">
    <source>
        <dbReference type="ARBA" id="ARBA00023004"/>
    </source>
</evidence>
<keyword evidence="5" id="KW-0547">Nucleotide-binding</keyword>
<dbReference type="SUPFAM" id="SSF52540">
    <property type="entry name" value="P-loop containing nucleoside triphosphate hydrolases"/>
    <property type="match status" value="1"/>
</dbReference>
<dbReference type="Proteomes" id="UP000010321">
    <property type="component" value="Unassembled WGS sequence"/>
</dbReference>
<keyword evidence="12" id="KW-1185">Reference proteome</keyword>
<dbReference type="PROSITE" id="PS50893">
    <property type="entry name" value="ABC_TRANSPORTER_2"/>
    <property type="match status" value="1"/>
</dbReference>
<evidence type="ECO:0000256" key="5">
    <source>
        <dbReference type="ARBA" id="ARBA00022741"/>
    </source>
</evidence>
<evidence type="ECO:0000256" key="1">
    <source>
        <dbReference type="ARBA" id="ARBA00004202"/>
    </source>
</evidence>
<evidence type="ECO:0000313" key="12">
    <source>
        <dbReference type="Proteomes" id="UP000010321"/>
    </source>
</evidence>
<reference evidence="11 12" key="1">
    <citation type="submission" date="2011-02" db="EMBL/GenBank/DDBJ databases">
        <authorList>
            <person name="Weinstock G."/>
            <person name="Sodergren E."/>
            <person name="Clifton S."/>
            <person name="Fulton L."/>
            <person name="Fulton B."/>
            <person name="Courtney L."/>
            <person name="Fronick C."/>
            <person name="Harrison M."/>
            <person name="Strong C."/>
            <person name="Farmer C."/>
            <person name="Delahaunty K."/>
            <person name="Markovic C."/>
            <person name="Hall O."/>
            <person name="Minx P."/>
            <person name="Tomlinson C."/>
            <person name="Mitreva M."/>
            <person name="Hou S."/>
            <person name="Chen J."/>
            <person name="Wollam A."/>
            <person name="Pepin K.H."/>
            <person name="Johnson M."/>
            <person name="Bhonagiri V."/>
            <person name="Zhang X."/>
            <person name="Suruliraj S."/>
            <person name="Warren W."/>
            <person name="Chinwalla A."/>
            <person name="Mardis E.R."/>
            <person name="Wilson R.K."/>
        </authorList>
    </citation>
    <scope>NUCLEOTIDE SEQUENCE [LARGE SCALE GENOMIC DNA]</scope>
    <source>
        <strain evidence="11 12">YIT 12056</strain>
    </source>
</reference>
<dbReference type="PANTHER" id="PTHR42771">
    <property type="entry name" value="IRON(3+)-HYDROXAMATE IMPORT ATP-BINDING PROTEIN FHUC"/>
    <property type="match status" value="1"/>
</dbReference>
<keyword evidence="8" id="KW-0406">Ion transport</keyword>